<sequence>MTPWTPSKKAQTSEGLFLWADWWFRSTVTGSLTNKLDVYSSQIPPLTLTETLQLQLTLGQSTALAFHVLPATHSCGLHIIWVTQSLISGNNPFEIDELTKDILQELRETITCRLAQEWIASKASLSPSTDTTPILSKPSTKSIATAPFQTPFNPILPVFIPVPITTTLHDDSENLTGSFRIEQSPVFYIPLVGSWALWDISSQNIYSPAQIIQVSDLECIVEIPGGIVLPDGQQKLQSEQHVLSIAKTRSIFENPVENIPAKQLVRLLWPAINDDSELKQELVDKEDNLDEVTCLSERQRLLLRYLRRKMRLVWLIILGLEPSLVQLQHEWAEYMAGVRHGLAFLRASSTFAEKHMAILNAQDKIFILMIGTVELGWKMKTNGHDNDSSQGLGCALLTYYALAFYLNITPGEAYQAVREKRLYRPQSNQDFLWQLIYEASNSIIQLEKFIRSHRIPSSAVNFPNLVYLPRAPPPPPPSPPSYPLVNTSGVELQTHSSNPKQFDLKEQMGSSNAIKNGGTHFDPTQERDSVAPSLDSTPSGGSLAHSPAPGINSNISNTQSAIPELPEESNQGKKRNRRTYSPDGCPPSYQLRSRKFKG</sequence>
<name>A0A0C9V198_SPHS4</name>
<dbReference type="AlphaFoldDB" id="A0A0C9V198"/>
<feature type="region of interest" description="Disordered" evidence="1">
    <location>
        <begin position="510"/>
        <end position="598"/>
    </location>
</feature>
<reference evidence="2 3" key="1">
    <citation type="submission" date="2014-06" db="EMBL/GenBank/DDBJ databases">
        <title>Evolutionary Origins and Diversification of the Mycorrhizal Mutualists.</title>
        <authorList>
            <consortium name="DOE Joint Genome Institute"/>
            <consortium name="Mycorrhizal Genomics Consortium"/>
            <person name="Kohler A."/>
            <person name="Kuo A."/>
            <person name="Nagy L.G."/>
            <person name="Floudas D."/>
            <person name="Copeland A."/>
            <person name="Barry K.W."/>
            <person name="Cichocki N."/>
            <person name="Veneault-Fourrey C."/>
            <person name="LaButti K."/>
            <person name="Lindquist E.A."/>
            <person name="Lipzen A."/>
            <person name="Lundell T."/>
            <person name="Morin E."/>
            <person name="Murat C."/>
            <person name="Riley R."/>
            <person name="Ohm R."/>
            <person name="Sun H."/>
            <person name="Tunlid A."/>
            <person name="Henrissat B."/>
            <person name="Grigoriev I.V."/>
            <person name="Hibbett D.S."/>
            <person name="Martin F."/>
        </authorList>
    </citation>
    <scope>NUCLEOTIDE SEQUENCE [LARGE SCALE GENOMIC DNA]</scope>
    <source>
        <strain evidence="2 3">SS14</strain>
    </source>
</reference>
<evidence type="ECO:0000313" key="3">
    <source>
        <dbReference type="Proteomes" id="UP000054279"/>
    </source>
</evidence>
<dbReference type="HOGENOM" id="CLU_023310_0_0_1"/>
<gene>
    <name evidence="2" type="ORF">M422DRAFT_262348</name>
</gene>
<accession>A0A0C9V198</accession>
<proteinExistence type="predicted"/>
<dbReference type="EMBL" id="KN837189">
    <property type="protein sequence ID" value="KIJ35387.1"/>
    <property type="molecule type" value="Genomic_DNA"/>
</dbReference>
<feature type="compositionally biased region" description="Polar residues" evidence="1">
    <location>
        <begin position="551"/>
        <end position="561"/>
    </location>
</feature>
<dbReference type="Proteomes" id="UP000054279">
    <property type="component" value="Unassembled WGS sequence"/>
</dbReference>
<keyword evidence="3" id="KW-1185">Reference proteome</keyword>
<protein>
    <submittedName>
        <fullName evidence="2">Unplaced genomic scaffold SPHSTscaffold_114, whole genome shotgun sequence</fullName>
    </submittedName>
</protein>
<evidence type="ECO:0000256" key="1">
    <source>
        <dbReference type="SAM" id="MobiDB-lite"/>
    </source>
</evidence>
<evidence type="ECO:0000313" key="2">
    <source>
        <dbReference type="EMBL" id="KIJ35387.1"/>
    </source>
</evidence>
<organism evidence="2 3">
    <name type="scientific">Sphaerobolus stellatus (strain SS14)</name>
    <dbReference type="NCBI Taxonomy" id="990650"/>
    <lineage>
        <taxon>Eukaryota</taxon>
        <taxon>Fungi</taxon>
        <taxon>Dikarya</taxon>
        <taxon>Basidiomycota</taxon>
        <taxon>Agaricomycotina</taxon>
        <taxon>Agaricomycetes</taxon>
        <taxon>Phallomycetidae</taxon>
        <taxon>Geastrales</taxon>
        <taxon>Sphaerobolaceae</taxon>
        <taxon>Sphaerobolus</taxon>
    </lineage>
</organism>